<protein>
    <submittedName>
        <fullName evidence="2">Uncharacterized protein</fullName>
    </submittedName>
</protein>
<evidence type="ECO:0000313" key="3">
    <source>
        <dbReference type="Proteomes" id="UP000041314"/>
    </source>
</evidence>
<accession>A0A655EBP3</accession>
<organism evidence="2 3">
    <name type="scientific">Salmonella enterica subsp. enterica serovar Bovismorbificans</name>
    <dbReference type="NCBI Taxonomy" id="58097"/>
    <lineage>
        <taxon>Bacteria</taxon>
        <taxon>Pseudomonadati</taxon>
        <taxon>Pseudomonadota</taxon>
        <taxon>Gammaproteobacteria</taxon>
        <taxon>Enterobacterales</taxon>
        <taxon>Enterobacteriaceae</taxon>
        <taxon>Salmonella</taxon>
    </lineage>
</organism>
<evidence type="ECO:0000256" key="1">
    <source>
        <dbReference type="SAM" id="Phobius"/>
    </source>
</evidence>
<feature type="transmembrane region" description="Helical" evidence="1">
    <location>
        <begin position="12"/>
        <end position="45"/>
    </location>
</feature>
<keyword evidence="1" id="KW-0472">Membrane</keyword>
<dbReference type="AlphaFoldDB" id="A0A655EBP3"/>
<name>A0A655EBP3_SALET</name>
<keyword evidence="1" id="KW-1133">Transmembrane helix</keyword>
<evidence type="ECO:0000313" key="2">
    <source>
        <dbReference type="EMBL" id="CNV11872.1"/>
    </source>
</evidence>
<reference evidence="2 3" key="1">
    <citation type="submission" date="2015-03" db="EMBL/GenBank/DDBJ databases">
        <authorList>
            <consortium name="Pathogen Informatics"/>
        </authorList>
    </citation>
    <scope>NUCLEOTIDE SEQUENCE [LARGE SCALE GENOMIC DNA]</scope>
    <source>
        <strain evidence="2 3">A1104</strain>
    </source>
</reference>
<proteinExistence type="predicted"/>
<dbReference type="EMBL" id="CQPA01000058">
    <property type="protein sequence ID" value="CNV11872.1"/>
    <property type="molecule type" value="Genomic_DNA"/>
</dbReference>
<gene>
    <name evidence="2" type="ORF">ERS008198_04401</name>
</gene>
<dbReference type="Proteomes" id="UP000041314">
    <property type="component" value="Unassembled WGS sequence"/>
</dbReference>
<feature type="transmembrane region" description="Helical" evidence="1">
    <location>
        <begin position="57"/>
        <end position="80"/>
    </location>
</feature>
<keyword evidence="1" id="KW-0812">Transmembrane</keyword>
<sequence>MPALFPPPATGVVEACAGFAVCTGAALAVAVGAAVVVVAFGVAAGAAGSVRFTGATGFFGSAVVVFAVVCGFLGSMTACLRSGRVV</sequence>